<dbReference type="EMBL" id="CP001014">
    <property type="protein sequence ID" value="ACB40086.1"/>
    <property type="molecule type" value="Genomic_DNA"/>
</dbReference>
<dbReference type="RefSeq" id="WP_012350505.1">
    <property type="nucleotide sequence ID" value="NC_010525.1"/>
</dbReference>
<dbReference type="HOGENOM" id="CLU_1003324_0_0_2"/>
<dbReference type="AlphaFoldDB" id="B1Y8K7"/>
<dbReference type="GeneID" id="6166208"/>
<sequence length="277" mass="31761">MRLLYLDAFYYYAPVRRVLDLRAVLRERGLVIDRLLHTRFSSATLLRDQINSVLRSDKIGEILTKLFSVVLSGKKRKTILDTENLAVVLDDEKTHLIEFLIFIAKYIDLERQNLNIDELSDTLNRQVCPEGTAISVDKESAMVIRMLREPKYQVLFNTVIGRYLEKIYDSFAIYTTCRVCKLLGLNPPDCLTYAETFREDPAIGGLRWEAWCPQCRNHLDDVAKAEILQQYAISNRGDKIYVATVGTIKPSRSGECFTCLVNHLSSLVNNIEHITHG</sequence>
<protein>
    <submittedName>
        <fullName evidence="1">Uncharacterized protein</fullName>
    </submittedName>
</protein>
<dbReference type="KEGG" id="tne:Tneu_1157"/>
<proteinExistence type="predicted"/>
<organism evidence="1 2">
    <name type="scientific">Pyrobaculum neutrophilum (strain DSM 2338 / JCM 9278 / NBRC 100436 / V24Sta)</name>
    <name type="common">Thermoproteus neutrophilus</name>
    <dbReference type="NCBI Taxonomy" id="444157"/>
    <lineage>
        <taxon>Archaea</taxon>
        <taxon>Thermoproteota</taxon>
        <taxon>Thermoprotei</taxon>
        <taxon>Thermoproteales</taxon>
        <taxon>Thermoproteaceae</taxon>
        <taxon>Pyrobaculum</taxon>
    </lineage>
</organism>
<accession>B1Y8K7</accession>
<name>B1Y8K7_PYRNV</name>
<dbReference type="Proteomes" id="UP000001694">
    <property type="component" value="Chromosome"/>
</dbReference>
<evidence type="ECO:0000313" key="2">
    <source>
        <dbReference type="Proteomes" id="UP000001694"/>
    </source>
</evidence>
<evidence type="ECO:0000313" key="1">
    <source>
        <dbReference type="EMBL" id="ACB40086.1"/>
    </source>
</evidence>
<gene>
    <name evidence="1" type="ordered locus">Tneu_1157</name>
</gene>
<keyword evidence="2" id="KW-1185">Reference proteome</keyword>
<reference evidence="1" key="1">
    <citation type="submission" date="2008-03" db="EMBL/GenBank/DDBJ databases">
        <title>Complete sequence of Thermoproteus neutrophilus V24Sta.</title>
        <authorList>
            <consortium name="US DOE Joint Genome Institute"/>
            <person name="Copeland A."/>
            <person name="Lucas S."/>
            <person name="Lapidus A."/>
            <person name="Glavina del Rio T."/>
            <person name="Dalin E."/>
            <person name="Tice H."/>
            <person name="Bruce D."/>
            <person name="Goodwin L."/>
            <person name="Pitluck S."/>
            <person name="Sims D."/>
            <person name="Brettin T."/>
            <person name="Detter J.C."/>
            <person name="Han C."/>
            <person name="Kuske C.R."/>
            <person name="Schmutz J."/>
            <person name="Larimer F."/>
            <person name="Land M."/>
            <person name="Hauser L."/>
            <person name="Kyrpides N."/>
            <person name="Mikhailova N."/>
            <person name="Biddle J.F."/>
            <person name="Zhang Z."/>
            <person name="Fitz-Gibbon S.T."/>
            <person name="Lowe T.M."/>
            <person name="Saltikov C."/>
            <person name="House C.H."/>
            <person name="Richardson P."/>
        </authorList>
    </citation>
    <scope>NUCLEOTIDE SEQUENCE [LARGE SCALE GENOMIC DNA]</scope>
    <source>
        <strain evidence="1">V24Sta</strain>
    </source>
</reference>
<dbReference type="STRING" id="444157.Tneu_1157"/>